<reference evidence="3 4" key="1">
    <citation type="journal article" date="2011" name="Stand. Genomic Sci.">
        <title>Complete genome sequence of Weeksella virosa type strain (9751).</title>
        <authorList>
            <person name="Lang E."/>
            <person name="Teshima H."/>
            <person name="Lucas S."/>
            <person name="Lapidus A."/>
            <person name="Hammon N."/>
            <person name="Deshpande S."/>
            <person name="Nolan M."/>
            <person name="Cheng J.F."/>
            <person name="Pitluck S."/>
            <person name="Liolios K."/>
            <person name="Pagani I."/>
            <person name="Mikhailova N."/>
            <person name="Ivanova N."/>
            <person name="Mavromatis K."/>
            <person name="Pati A."/>
            <person name="Tapia R."/>
            <person name="Han C."/>
            <person name="Goodwin L."/>
            <person name="Chen A."/>
            <person name="Palaniappan K."/>
            <person name="Land M."/>
            <person name="Hauser L."/>
            <person name="Chang Y.J."/>
            <person name="Jeffries C.D."/>
            <person name="Brambilla E.M."/>
            <person name="Kopitz M."/>
            <person name="Rohde M."/>
            <person name="Goker M."/>
            <person name="Tindall B.J."/>
            <person name="Detter J.C."/>
            <person name="Woyke T."/>
            <person name="Bristow J."/>
            <person name="Eisen J.A."/>
            <person name="Markowitz V."/>
            <person name="Hugenholtz P."/>
            <person name="Klenk H.P."/>
            <person name="Kyrpides N.C."/>
        </authorList>
    </citation>
    <scope>NUCLEOTIDE SEQUENCE [LARGE SCALE GENOMIC DNA]</scope>
    <source>
        <strain evidence="4">ATCC 43766 / DSM 16922 / JCM 21250 / NBRC 16016 / NCTC 11634 / CL345/78</strain>
    </source>
</reference>
<dbReference type="AlphaFoldDB" id="F0NZX0"/>
<evidence type="ECO:0000313" key="3">
    <source>
        <dbReference type="EMBL" id="ADX68394.1"/>
    </source>
</evidence>
<evidence type="ECO:0000256" key="1">
    <source>
        <dbReference type="SAM" id="SignalP"/>
    </source>
</evidence>
<keyword evidence="4" id="KW-1185">Reference proteome</keyword>
<dbReference type="InterPro" id="IPR025411">
    <property type="entry name" value="DUF4136"/>
</dbReference>
<keyword evidence="1" id="KW-0732">Signal</keyword>
<gene>
    <name evidence="3" type="ordered locus">Weevi_1701</name>
</gene>
<dbReference type="OrthoDB" id="5432251at2"/>
<accession>F0NZX0</accession>
<evidence type="ECO:0000259" key="2">
    <source>
        <dbReference type="Pfam" id="PF13590"/>
    </source>
</evidence>
<dbReference type="PROSITE" id="PS51257">
    <property type="entry name" value="PROKAR_LIPOPROTEIN"/>
    <property type="match status" value="1"/>
</dbReference>
<dbReference type="Proteomes" id="UP000008641">
    <property type="component" value="Chromosome"/>
</dbReference>
<dbReference type="EMBL" id="CP002455">
    <property type="protein sequence ID" value="ADX68394.1"/>
    <property type="molecule type" value="Genomic_DNA"/>
</dbReference>
<feature type="signal peptide" evidence="1">
    <location>
        <begin position="1"/>
        <end position="24"/>
    </location>
</feature>
<evidence type="ECO:0000313" key="4">
    <source>
        <dbReference type="Proteomes" id="UP000008641"/>
    </source>
</evidence>
<protein>
    <recommendedName>
        <fullName evidence="2">DUF4136 domain-containing protein</fullName>
    </recommendedName>
</protein>
<dbReference type="eggNOG" id="ENOG5032YB2">
    <property type="taxonomic scope" value="Bacteria"/>
</dbReference>
<dbReference type="HOGENOM" id="CLU_113282_0_1_10"/>
<name>F0NZX0_WEEVC</name>
<dbReference type="Gene3D" id="3.30.160.670">
    <property type="match status" value="1"/>
</dbReference>
<dbReference type="KEGG" id="wvi:Weevi_1701"/>
<organism evidence="3 4">
    <name type="scientific">Weeksella virosa (strain ATCC 43766 / DSM 16922 / JCM 21250 / CCUG 30538 / CDC 9751 / IAM 14551 / NBRC 16016 / NCTC 11634 / CL345/78)</name>
    <dbReference type="NCBI Taxonomy" id="865938"/>
    <lineage>
        <taxon>Bacteria</taxon>
        <taxon>Pseudomonadati</taxon>
        <taxon>Bacteroidota</taxon>
        <taxon>Flavobacteriia</taxon>
        <taxon>Flavobacteriales</taxon>
        <taxon>Weeksellaceae</taxon>
        <taxon>Weeksella</taxon>
    </lineage>
</organism>
<dbReference type="STRING" id="865938.Weevi_1701"/>
<proteinExistence type="predicted"/>
<dbReference type="Pfam" id="PF13590">
    <property type="entry name" value="DUF4136"/>
    <property type="match status" value="1"/>
</dbReference>
<sequence>MKKLTYFFIGICFFTLMSCGVVQVNTDYDKTTNFTQYKTYGYHQKGFDKLPLNDLDKRRIIAAIDQEMAAKGFQKVNDNPELVVNILASSKEQITVDNDWYGYGFGWGPYWGGPASRVSQYTSGTIIIDIIDFNRNILVWQGVGSGLNVSNISAKSERIPQAVNEILKSFPPGQKK</sequence>
<feature type="domain" description="DUF4136" evidence="2">
    <location>
        <begin position="24"/>
        <end position="172"/>
    </location>
</feature>
<feature type="chain" id="PRO_5003257845" description="DUF4136 domain-containing protein" evidence="1">
    <location>
        <begin position="25"/>
        <end position="176"/>
    </location>
</feature>
<dbReference type="RefSeq" id="WP_013598783.1">
    <property type="nucleotide sequence ID" value="NC_015144.1"/>
</dbReference>
<reference evidence="4" key="2">
    <citation type="journal article" date="2011" name="Stand. Genomic Sci.">
        <title>Complete genome sequence of Weeksella virosa type strain (9751T).</title>
        <authorList>
            <person name="Lang E."/>
            <person name="Teshima H."/>
            <person name="Lucas S."/>
            <person name="Lapidus A."/>
            <person name="Hammon N."/>
            <person name="Deshpande S."/>
            <person name="Nolan M."/>
            <person name="Cheng J."/>
            <person name="Pitluck S."/>
            <person name="Liolios K."/>
            <person name="Pagani I."/>
            <person name="Mikhailova N."/>
            <person name="Ivanova N."/>
            <person name="Mavromatis K."/>
            <person name="Pati A."/>
            <person name="Tapia R."/>
            <person name="Han C."/>
            <person name="Goodwin L."/>
            <person name="Chen A."/>
            <person name="Palaniappan K."/>
            <person name="Land M."/>
            <person name="Hauser L."/>
            <person name="Chang Y."/>
            <person name="Jeffries C."/>
            <person name="Brambilla E."/>
            <person name="Kopitz M."/>
            <person name="Rohde M."/>
            <person name="Goker M."/>
            <person name="Tindall B."/>
            <person name="Detter J."/>
            <person name="Woyke T."/>
            <person name="Bristow J."/>
            <person name="Eisen J."/>
            <person name="Markowitz V."/>
            <person name="Hugenholtz P."/>
            <person name="Klenk H."/>
            <person name="Kyrpides N."/>
        </authorList>
    </citation>
    <scope>NUCLEOTIDE SEQUENCE [LARGE SCALE GENOMIC DNA]</scope>
    <source>
        <strain evidence="4">ATCC 43766 / DSM 16922 / JCM 21250 / NBRC 16016 / NCTC 11634 / CL345/78</strain>
    </source>
</reference>